<keyword evidence="6 14" id="KW-0560">Oxidoreductase</keyword>
<evidence type="ECO:0000256" key="8">
    <source>
        <dbReference type="ARBA" id="ARBA00033478"/>
    </source>
</evidence>
<dbReference type="GO" id="GO:0009835">
    <property type="term" value="P:fruit ripening"/>
    <property type="evidence" value="ECO:0007669"/>
    <property type="project" value="UniProtKB-KW"/>
</dbReference>
<dbReference type="GO" id="GO:0031418">
    <property type="term" value="F:L-ascorbic acid binding"/>
    <property type="evidence" value="ECO:0007669"/>
    <property type="project" value="UniProtKB-KW"/>
</dbReference>
<dbReference type="PROSITE" id="PS51471">
    <property type="entry name" value="FE2OG_OXY"/>
    <property type="match status" value="1"/>
</dbReference>
<evidence type="ECO:0000313" key="17">
    <source>
        <dbReference type="Proteomes" id="UP001327560"/>
    </source>
</evidence>
<evidence type="ECO:0000256" key="5">
    <source>
        <dbReference type="ARBA" id="ARBA00022896"/>
    </source>
</evidence>
<dbReference type="Pfam" id="PF03171">
    <property type="entry name" value="2OG-FeII_Oxy"/>
    <property type="match status" value="1"/>
</dbReference>
<dbReference type="FunFam" id="2.60.120.330:FF:000010">
    <property type="entry name" value="1-aminocyclopropane-1-carboxylate oxidase 1"/>
    <property type="match status" value="1"/>
</dbReference>
<dbReference type="AlphaFoldDB" id="A0AAQ3K061"/>
<dbReference type="Pfam" id="PF14226">
    <property type="entry name" value="DIOX_N"/>
    <property type="match status" value="1"/>
</dbReference>
<keyword evidence="4 14" id="KW-0479">Metal-binding</keyword>
<dbReference type="GO" id="GO:0009815">
    <property type="term" value="F:1-aminocyclopropane-1-carboxylate oxidase activity"/>
    <property type="evidence" value="ECO:0007669"/>
    <property type="project" value="UniProtKB-EC"/>
</dbReference>
<keyword evidence="5" id="KW-0847">Vitamin C</keyword>
<evidence type="ECO:0000256" key="14">
    <source>
        <dbReference type="RuleBase" id="RU003682"/>
    </source>
</evidence>
<evidence type="ECO:0000256" key="4">
    <source>
        <dbReference type="ARBA" id="ARBA00022723"/>
    </source>
</evidence>
<dbReference type="InterPro" id="IPR005123">
    <property type="entry name" value="Oxoglu/Fe-dep_dioxygenase_dom"/>
</dbReference>
<dbReference type="Gene3D" id="2.60.120.330">
    <property type="entry name" value="B-lactam Antibiotic, Isopenicillin N Synthase, Chain"/>
    <property type="match status" value="1"/>
</dbReference>
<name>A0AAQ3K061_9LILI</name>
<comment type="similarity">
    <text evidence="2 14">Belongs to the iron/ascorbate-dependent oxidoreductase family.</text>
</comment>
<dbReference type="EMBL" id="CP136891">
    <property type="protein sequence ID" value="WOK98609.1"/>
    <property type="molecule type" value="Genomic_DNA"/>
</dbReference>
<keyword evidence="8" id="KW-0292">Fruit ripening</keyword>
<dbReference type="InterPro" id="IPR050295">
    <property type="entry name" value="Plant_2OG-oxidoreductases"/>
</dbReference>
<sequence>MFKSSKFLIETMEVPVINLAELDSEKSNQAMSQFHQVCRNWGFFWVENHGVDVALMEKVKQHVYSHYDKFLKQKFYNSELAQGLGPQTNPSEVDWETTYFLQHPPESNVEHFVDHGDEFREIMDAYITQMIKLAETLAELVSENLGLDKDYLRRTFAPPFVGTKVAMYPRCPQPELVMSLRGHSDAGGIILLLQDDTVPGLEFFKDGQEWVPVTPNKENRIFVNFGEQMEVLSNGLYRSIWHRVRAQRDGDRLSVATFYNPGGDATIAPASELLYPGGYCFKDYLNYYFGTKFSDKEARFHAVKEMFK</sequence>
<accession>A0AAQ3K061</accession>
<evidence type="ECO:0000313" key="16">
    <source>
        <dbReference type="EMBL" id="WOK98609.1"/>
    </source>
</evidence>
<dbReference type="SUPFAM" id="SSF51197">
    <property type="entry name" value="Clavaminate synthase-like"/>
    <property type="match status" value="1"/>
</dbReference>
<evidence type="ECO:0000256" key="12">
    <source>
        <dbReference type="ARBA" id="ARBA00050579"/>
    </source>
</evidence>
<dbReference type="InterPro" id="IPR044861">
    <property type="entry name" value="IPNS-like_FE2OG_OXY"/>
</dbReference>
<dbReference type="PANTHER" id="PTHR47991">
    <property type="entry name" value="OXOGLUTARATE/IRON-DEPENDENT DIOXYGENASE"/>
    <property type="match status" value="1"/>
</dbReference>
<dbReference type="InterPro" id="IPR027443">
    <property type="entry name" value="IPNS-like_sf"/>
</dbReference>
<gene>
    <name evidence="16" type="ORF">Cni_G07321</name>
</gene>
<evidence type="ECO:0000256" key="7">
    <source>
        <dbReference type="ARBA" id="ARBA00023004"/>
    </source>
</evidence>
<evidence type="ECO:0000259" key="15">
    <source>
        <dbReference type="PROSITE" id="PS51471"/>
    </source>
</evidence>
<keyword evidence="7 14" id="KW-0408">Iron</keyword>
<dbReference type="Proteomes" id="UP001327560">
    <property type="component" value="Chromosome 2"/>
</dbReference>
<evidence type="ECO:0000256" key="6">
    <source>
        <dbReference type="ARBA" id="ARBA00023002"/>
    </source>
</evidence>
<proteinExistence type="inferred from homology"/>
<comment type="pathway">
    <text evidence="9">Alkene biosynthesis; ethylene biosynthesis via S-adenosyl-L-methionine; ethylene from S-adenosyl-L-methionine: step 2/2.</text>
</comment>
<comment type="catalytic activity">
    <reaction evidence="12">
        <text>1-aminocyclopropane-1-carboxylate + L-ascorbate + O2 = ethene + L-dehydroascorbate + hydrogen cyanide + CO2 + 2 H2O</text>
        <dbReference type="Rhea" id="RHEA:23640"/>
        <dbReference type="ChEBI" id="CHEBI:15377"/>
        <dbReference type="ChEBI" id="CHEBI:15379"/>
        <dbReference type="ChEBI" id="CHEBI:16526"/>
        <dbReference type="ChEBI" id="CHEBI:18153"/>
        <dbReference type="ChEBI" id="CHEBI:18407"/>
        <dbReference type="ChEBI" id="CHEBI:38290"/>
        <dbReference type="ChEBI" id="CHEBI:58360"/>
        <dbReference type="ChEBI" id="CHEBI:58539"/>
        <dbReference type="EC" id="1.14.17.4"/>
    </reaction>
</comment>
<dbReference type="EC" id="1.14.17.4" evidence="10"/>
<keyword evidence="3" id="KW-0266">Ethylene biosynthesis</keyword>
<dbReference type="GO" id="GO:0009693">
    <property type="term" value="P:ethylene biosynthetic process"/>
    <property type="evidence" value="ECO:0007669"/>
    <property type="project" value="UniProtKB-KW"/>
</dbReference>
<feature type="domain" description="Fe2OG dioxygenase" evidence="15">
    <location>
        <begin position="155"/>
        <end position="261"/>
    </location>
</feature>
<evidence type="ECO:0000256" key="1">
    <source>
        <dbReference type="ARBA" id="ARBA00001962"/>
    </source>
</evidence>
<organism evidence="16 17">
    <name type="scientific">Canna indica</name>
    <name type="common">Indian-shot</name>
    <dbReference type="NCBI Taxonomy" id="4628"/>
    <lineage>
        <taxon>Eukaryota</taxon>
        <taxon>Viridiplantae</taxon>
        <taxon>Streptophyta</taxon>
        <taxon>Embryophyta</taxon>
        <taxon>Tracheophyta</taxon>
        <taxon>Spermatophyta</taxon>
        <taxon>Magnoliopsida</taxon>
        <taxon>Liliopsida</taxon>
        <taxon>Zingiberales</taxon>
        <taxon>Cannaceae</taxon>
        <taxon>Canna</taxon>
    </lineage>
</organism>
<evidence type="ECO:0000256" key="11">
    <source>
        <dbReference type="ARBA" id="ARBA00041616"/>
    </source>
</evidence>
<evidence type="ECO:0000256" key="2">
    <source>
        <dbReference type="ARBA" id="ARBA00008056"/>
    </source>
</evidence>
<reference evidence="16 17" key="1">
    <citation type="submission" date="2023-10" db="EMBL/GenBank/DDBJ databases">
        <title>Chromosome-scale genome assembly provides insights into flower coloration mechanisms of Canna indica.</title>
        <authorList>
            <person name="Li C."/>
        </authorList>
    </citation>
    <scope>NUCLEOTIDE SEQUENCE [LARGE SCALE GENOMIC DNA]</scope>
    <source>
        <tissue evidence="16">Flower</tissue>
    </source>
</reference>
<evidence type="ECO:0000256" key="10">
    <source>
        <dbReference type="ARBA" id="ARBA00039090"/>
    </source>
</evidence>
<dbReference type="InterPro" id="IPR026992">
    <property type="entry name" value="DIOX_N"/>
</dbReference>
<evidence type="ECO:0000256" key="3">
    <source>
        <dbReference type="ARBA" id="ARBA00022666"/>
    </source>
</evidence>
<dbReference type="GO" id="GO:0046872">
    <property type="term" value="F:metal ion binding"/>
    <property type="evidence" value="ECO:0007669"/>
    <property type="project" value="UniProtKB-KW"/>
</dbReference>
<keyword evidence="17" id="KW-1185">Reference proteome</keyword>
<protein>
    <recommendedName>
        <fullName evidence="13">1-aminocyclopropane-1-carboxylate oxidase</fullName>
        <ecNumber evidence="10">1.14.17.4</ecNumber>
    </recommendedName>
    <alternativeName>
        <fullName evidence="11">Ethylene-forming enzyme</fullName>
    </alternativeName>
</protein>
<evidence type="ECO:0000256" key="13">
    <source>
        <dbReference type="ARBA" id="ARBA00069667"/>
    </source>
</evidence>
<evidence type="ECO:0000256" key="9">
    <source>
        <dbReference type="ARBA" id="ARBA00037892"/>
    </source>
</evidence>
<comment type="cofactor">
    <cofactor evidence="1">
        <name>Fe cation</name>
        <dbReference type="ChEBI" id="CHEBI:24875"/>
    </cofactor>
</comment>